<accession>A0A182S1V8</accession>
<reference evidence="2" key="1">
    <citation type="submission" date="2020-05" db="UniProtKB">
        <authorList>
            <consortium name="EnsemblMetazoa"/>
        </authorList>
    </citation>
    <scope>IDENTIFICATION</scope>
    <source>
        <strain evidence="2">FUMOZ</strain>
    </source>
</reference>
<dbReference type="EnsemblMetazoa" id="AFUN014445-RA">
    <property type="protein sequence ID" value="AFUN014445-PA"/>
    <property type="gene ID" value="AFUN014445"/>
</dbReference>
<sequence length="27" mass="3006">MHFPLSNSLRYPGLQKHPLSQPKGSSV</sequence>
<name>A0A182S1V8_ANOFN</name>
<dbReference type="AlphaFoldDB" id="A0A182S1V8"/>
<proteinExistence type="predicted"/>
<evidence type="ECO:0000313" key="2">
    <source>
        <dbReference type="EnsemblMetazoa" id="AFUN014445-PA"/>
    </source>
</evidence>
<protein>
    <submittedName>
        <fullName evidence="2">Uncharacterized protein</fullName>
    </submittedName>
</protein>
<organism evidence="2">
    <name type="scientific">Anopheles funestus</name>
    <name type="common">African malaria mosquito</name>
    <dbReference type="NCBI Taxonomy" id="62324"/>
    <lineage>
        <taxon>Eukaryota</taxon>
        <taxon>Metazoa</taxon>
        <taxon>Ecdysozoa</taxon>
        <taxon>Arthropoda</taxon>
        <taxon>Hexapoda</taxon>
        <taxon>Insecta</taxon>
        <taxon>Pterygota</taxon>
        <taxon>Neoptera</taxon>
        <taxon>Endopterygota</taxon>
        <taxon>Diptera</taxon>
        <taxon>Nematocera</taxon>
        <taxon>Culicoidea</taxon>
        <taxon>Culicidae</taxon>
        <taxon>Anophelinae</taxon>
        <taxon>Anopheles</taxon>
    </lineage>
</organism>
<evidence type="ECO:0000256" key="1">
    <source>
        <dbReference type="SAM" id="MobiDB-lite"/>
    </source>
</evidence>
<feature type="region of interest" description="Disordered" evidence="1">
    <location>
        <begin position="1"/>
        <end position="27"/>
    </location>
</feature>
<dbReference type="VEuPathDB" id="VectorBase:AFUN014445"/>